<evidence type="ECO:0000313" key="3">
    <source>
        <dbReference type="Proteomes" id="UP000653493"/>
    </source>
</evidence>
<keyword evidence="3" id="KW-1185">Reference proteome</keyword>
<evidence type="ECO:0000256" key="1">
    <source>
        <dbReference type="SAM" id="MobiDB-lite"/>
    </source>
</evidence>
<organism evidence="2 3">
    <name type="scientific">Streptomyces griseoviridis</name>
    <dbReference type="NCBI Taxonomy" id="45398"/>
    <lineage>
        <taxon>Bacteria</taxon>
        <taxon>Bacillati</taxon>
        <taxon>Actinomycetota</taxon>
        <taxon>Actinomycetes</taxon>
        <taxon>Kitasatosporales</taxon>
        <taxon>Streptomycetaceae</taxon>
        <taxon>Streptomyces</taxon>
    </lineage>
</organism>
<dbReference type="InterPro" id="IPR036390">
    <property type="entry name" value="WH_DNA-bd_sf"/>
</dbReference>
<sequence>MQRFLRNALFACTTESPDHEVRGLDARSLRGLARPLRMEPLDALRRGGPATSSQPAARLGESSGATGHHLRRSAAHGFVEDAPEHGEGRERWWRAVRGAAGLLPHELAGQHTREPATWLGTRGDRPEDRRRASDLSDWTPNLTPALAQELIEKTHDLLESHRALDPGDAPDAGRVRLHTHVLPARTDREAG</sequence>
<reference evidence="2" key="2">
    <citation type="submission" date="2020-09" db="EMBL/GenBank/DDBJ databases">
        <authorList>
            <person name="Sun Q."/>
            <person name="Ohkuma M."/>
        </authorList>
    </citation>
    <scope>NUCLEOTIDE SEQUENCE</scope>
    <source>
        <strain evidence="2">JCM 4234</strain>
    </source>
</reference>
<gene>
    <name evidence="2" type="ORF">GCM10010238_12380</name>
</gene>
<dbReference type="SUPFAM" id="SSF46785">
    <property type="entry name" value="Winged helix' DNA-binding domain"/>
    <property type="match status" value="1"/>
</dbReference>
<name>A0A918LAL2_STRGD</name>
<dbReference type="InterPro" id="IPR036388">
    <property type="entry name" value="WH-like_DNA-bd_sf"/>
</dbReference>
<feature type="region of interest" description="Disordered" evidence="1">
    <location>
        <begin position="110"/>
        <end position="141"/>
    </location>
</feature>
<dbReference type="EMBL" id="BMSL01000002">
    <property type="protein sequence ID" value="GGS25601.1"/>
    <property type="molecule type" value="Genomic_DNA"/>
</dbReference>
<protein>
    <recommendedName>
        <fullName evidence="4">ArsR family transcriptional regulator</fullName>
    </recommendedName>
</protein>
<feature type="compositionally biased region" description="Basic and acidic residues" evidence="1">
    <location>
        <begin position="122"/>
        <end position="134"/>
    </location>
</feature>
<feature type="region of interest" description="Disordered" evidence="1">
    <location>
        <begin position="43"/>
        <end position="71"/>
    </location>
</feature>
<reference evidence="2" key="1">
    <citation type="journal article" date="2014" name="Int. J. Syst. Evol. Microbiol.">
        <title>Complete genome sequence of Corynebacterium casei LMG S-19264T (=DSM 44701T), isolated from a smear-ripened cheese.</title>
        <authorList>
            <consortium name="US DOE Joint Genome Institute (JGI-PGF)"/>
            <person name="Walter F."/>
            <person name="Albersmeier A."/>
            <person name="Kalinowski J."/>
            <person name="Ruckert C."/>
        </authorList>
    </citation>
    <scope>NUCLEOTIDE SEQUENCE</scope>
    <source>
        <strain evidence="2">JCM 4234</strain>
    </source>
</reference>
<dbReference type="Proteomes" id="UP000653493">
    <property type="component" value="Unassembled WGS sequence"/>
</dbReference>
<proteinExistence type="predicted"/>
<dbReference type="AlphaFoldDB" id="A0A918LAL2"/>
<dbReference type="Gene3D" id="1.10.10.10">
    <property type="entry name" value="Winged helix-like DNA-binding domain superfamily/Winged helix DNA-binding domain"/>
    <property type="match status" value="1"/>
</dbReference>
<comment type="caution">
    <text evidence="2">The sequence shown here is derived from an EMBL/GenBank/DDBJ whole genome shotgun (WGS) entry which is preliminary data.</text>
</comment>
<accession>A0A918LAL2</accession>
<evidence type="ECO:0008006" key="4">
    <source>
        <dbReference type="Google" id="ProtNLM"/>
    </source>
</evidence>
<evidence type="ECO:0000313" key="2">
    <source>
        <dbReference type="EMBL" id="GGS25601.1"/>
    </source>
</evidence>